<gene>
    <name evidence="1" type="ORF">P171DRAFT_46643</name>
</gene>
<organism evidence="1 2">
    <name type="scientific">Karstenula rhodostoma CBS 690.94</name>
    <dbReference type="NCBI Taxonomy" id="1392251"/>
    <lineage>
        <taxon>Eukaryota</taxon>
        <taxon>Fungi</taxon>
        <taxon>Dikarya</taxon>
        <taxon>Ascomycota</taxon>
        <taxon>Pezizomycotina</taxon>
        <taxon>Dothideomycetes</taxon>
        <taxon>Pleosporomycetidae</taxon>
        <taxon>Pleosporales</taxon>
        <taxon>Massarineae</taxon>
        <taxon>Didymosphaeriaceae</taxon>
        <taxon>Karstenula</taxon>
    </lineage>
</organism>
<sequence length="192" mass="21286">MVHTRAPPSASTNDAKRACSTLSIREPISRLVPSGTNVAHARIDALQLGVAKPHLPNTGLRDYALGTPDPSMDPGAVDHDHHHVRCHSRHIQSQFQHSQMLRSGTSTLYSILLPRGRFPCRRNLSQLKHPQMHPFWKIHTVLGQGTQPHDQSRYHSRIHAIPSFTTSSSRPAEITQLDSGTLRRATATSTVD</sequence>
<dbReference type="EMBL" id="MU001502">
    <property type="protein sequence ID" value="KAF2443898.1"/>
    <property type="molecule type" value="Genomic_DNA"/>
</dbReference>
<reference evidence="1" key="1">
    <citation type="journal article" date="2020" name="Stud. Mycol.">
        <title>101 Dothideomycetes genomes: a test case for predicting lifestyles and emergence of pathogens.</title>
        <authorList>
            <person name="Haridas S."/>
            <person name="Albert R."/>
            <person name="Binder M."/>
            <person name="Bloem J."/>
            <person name="Labutti K."/>
            <person name="Salamov A."/>
            <person name="Andreopoulos B."/>
            <person name="Baker S."/>
            <person name="Barry K."/>
            <person name="Bills G."/>
            <person name="Bluhm B."/>
            <person name="Cannon C."/>
            <person name="Castanera R."/>
            <person name="Culley D."/>
            <person name="Daum C."/>
            <person name="Ezra D."/>
            <person name="Gonzalez J."/>
            <person name="Henrissat B."/>
            <person name="Kuo A."/>
            <person name="Liang C."/>
            <person name="Lipzen A."/>
            <person name="Lutzoni F."/>
            <person name="Magnuson J."/>
            <person name="Mondo S."/>
            <person name="Nolan M."/>
            <person name="Ohm R."/>
            <person name="Pangilinan J."/>
            <person name="Park H.-J."/>
            <person name="Ramirez L."/>
            <person name="Alfaro M."/>
            <person name="Sun H."/>
            <person name="Tritt A."/>
            <person name="Yoshinaga Y."/>
            <person name="Zwiers L.-H."/>
            <person name="Turgeon B."/>
            <person name="Goodwin S."/>
            <person name="Spatafora J."/>
            <person name="Crous P."/>
            <person name="Grigoriev I."/>
        </authorList>
    </citation>
    <scope>NUCLEOTIDE SEQUENCE</scope>
    <source>
        <strain evidence="1">CBS 690.94</strain>
    </source>
</reference>
<accession>A0A9P4PIR2</accession>
<protein>
    <submittedName>
        <fullName evidence="1">Uncharacterized protein</fullName>
    </submittedName>
</protein>
<keyword evidence="2" id="KW-1185">Reference proteome</keyword>
<name>A0A9P4PIR2_9PLEO</name>
<evidence type="ECO:0000313" key="1">
    <source>
        <dbReference type="EMBL" id="KAF2443898.1"/>
    </source>
</evidence>
<evidence type="ECO:0000313" key="2">
    <source>
        <dbReference type="Proteomes" id="UP000799764"/>
    </source>
</evidence>
<dbReference type="AlphaFoldDB" id="A0A9P4PIR2"/>
<dbReference type="Proteomes" id="UP000799764">
    <property type="component" value="Unassembled WGS sequence"/>
</dbReference>
<comment type="caution">
    <text evidence="1">The sequence shown here is derived from an EMBL/GenBank/DDBJ whole genome shotgun (WGS) entry which is preliminary data.</text>
</comment>
<proteinExistence type="predicted"/>